<dbReference type="EC" id="2.4.2.14" evidence="3"/>
<reference evidence="3" key="1">
    <citation type="submission" date="2018-10" db="EMBL/GenBank/DDBJ databases">
        <title>Iterative Subtractive Binning of Freshwater Chronoseries Metagenomes Recovers Nearly Complete Genomes from over Four Hundred Novel Species.</title>
        <authorList>
            <person name="Rodriguez-R L.M."/>
            <person name="Tsementzi D."/>
            <person name="Luo C."/>
            <person name="Konstantinidis K.T."/>
        </authorList>
    </citation>
    <scope>NUCLEOTIDE SEQUENCE</scope>
    <source>
        <strain evidence="3">WB5_2A_028</strain>
    </source>
</reference>
<feature type="non-terminal residue" evidence="3">
    <location>
        <position position="1"/>
    </location>
</feature>
<dbReference type="Gene3D" id="3.40.50.2020">
    <property type="match status" value="1"/>
</dbReference>
<dbReference type="InterPro" id="IPR029055">
    <property type="entry name" value="Ntn_hydrolases_N"/>
</dbReference>
<sequence length="118" mass="13464">TSKKIVQMMYDAGAKEVHMRISCPPIMYPDYYGIDTPDKDQLLASAMSLDEMTKYIGVKTLNFLSIDGIYKAMGYQKRNNANPEFTDHYFTGDYPIPPLDQSNRSVKDNQLSLLSNIR</sequence>
<dbReference type="GO" id="GO:0004044">
    <property type="term" value="F:amidophosphoribosyltransferase activity"/>
    <property type="evidence" value="ECO:0007669"/>
    <property type="project" value="UniProtKB-EC"/>
</dbReference>
<evidence type="ECO:0000256" key="2">
    <source>
        <dbReference type="ARBA" id="ARBA00022962"/>
    </source>
</evidence>
<protein>
    <submittedName>
        <fullName evidence="3">Amidophosphoribosyltransferase</fullName>
        <ecNumber evidence="3">2.4.2.14</ecNumber>
    </submittedName>
</protein>
<organism evidence="3 4">
    <name type="scientific">Candidatus Fonsibacter lacus</name>
    <dbReference type="NCBI Taxonomy" id="2576439"/>
    <lineage>
        <taxon>Bacteria</taxon>
        <taxon>Pseudomonadati</taxon>
        <taxon>Pseudomonadota</taxon>
        <taxon>Alphaproteobacteria</taxon>
        <taxon>Candidatus Pelagibacterales</taxon>
        <taxon>Candidatus Pelagibacterales incertae sedis</taxon>
        <taxon>Candidatus Fonsibacter</taxon>
    </lineage>
</organism>
<dbReference type="EMBL" id="RFXN01000123">
    <property type="protein sequence ID" value="NBR94385.1"/>
    <property type="molecule type" value="Genomic_DNA"/>
</dbReference>
<dbReference type="Proteomes" id="UP000740727">
    <property type="component" value="Unassembled WGS sequence"/>
</dbReference>
<evidence type="ECO:0000313" key="3">
    <source>
        <dbReference type="EMBL" id="NBR94385.1"/>
    </source>
</evidence>
<dbReference type="InterPro" id="IPR029057">
    <property type="entry name" value="PRTase-like"/>
</dbReference>
<keyword evidence="1 3" id="KW-0808">Transferase</keyword>
<dbReference type="SUPFAM" id="SSF53271">
    <property type="entry name" value="PRTase-like"/>
    <property type="match status" value="1"/>
</dbReference>
<evidence type="ECO:0000256" key="1">
    <source>
        <dbReference type="ARBA" id="ARBA00022679"/>
    </source>
</evidence>
<name>A0A965GF31_9PROT</name>
<accession>A0A965GF31</accession>
<keyword evidence="2" id="KW-0315">Glutamine amidotransferase</keyword>
<evidence type="ECO:0000313" key="4">
    <source>
        <dbReference type="Proteomes" id="UP000740727"/>
    </source>
</evidence>
<dbReference type="Gene3D" id="3.60.20.10">
    <property type="entry name" value="Glutamine Phosphoribosylpyrophosphate, subunit 1, domain 1"/>
    <property type="match status" value="1"/>
</dbReference>
<dbReference type="AlphaFoldDB" id="A0A965GF31"/>
<keyword evidence="3" id="KW-0328">Glycosyltransferase</keyword>
<dbReference type="PANTHER" id="PTHR11907">
    <property type="entry name" value="AMIDOPHOSPHORIBOSYLTRANSFERASE"/>
    <property type="match status" value="1"/>
</dbReference>
<gene>
    <name evidence="3" type="ORF">EBT44_06145</name>
</gene>
<proteinExistence type="predicted"/>
<comment type="caution">
    <text evidence="3">The sequence shown here is derived from an EMBL/GenBank/DDBJ whole genome shotgun (WGS) entry which is preliminary data.</text>
</comment>